<evidence type="ECO:0000256" key="6">
    <source>
        <dbReference type="ARBA" id="ARBA00022989"/>
    </source>
</evidence>
<protein>
    <submittedName>
        <fullName evidence="10">V-type proton ATPase subunit e</fullName>
    </submittedName>
</protein>
<dbReference type="OrthoDB" id="1508846at2759"/>
<dbReference type="FunCoup" id="A0A1E5RZ81">
    <property type="interactions" value="90"/>
</dbReference>
<gene>
    <name evidence="10" type="ORF">AWRI3579_g120</name>
</gene>
<dbReference type="GO" id="GO:0000220">
    <property type="term" value="C:vacuolar proton-transporting V-type ATPase, V0 domain"/>
    <property type="evidence" value="ECO:0007669"/>
    <property type="project" value="TreeGrafter"/>
</dbReference>
<evidence type="ECO:0000256" key="3">
    <source>
        <dbReference type="ARBA" id="ARBA00022448"/>
    </source>
</evidence>
<dbReference type="EMBL" id="LPNM01000001">
    <property type="protein sequence ID" value="OEJ92282.1"/>
    <property type="molecule type" value="Genomic_DNA"/>
</dbReference>
<comment type="caution">
    <text evidence="10">The sequence shown here is derived from an EMBL/GenBank/DDBJ whole genome shotgun (WGS) entry which is preliminary data.</text>
</comment>
<keyword evidence="5" id="KW-0375">Hydrogen ion transport</keyword>
<dbReference type="InParanoid" id="A0A1E5RZ81"/>
<sequence>MASSFYTVVIVFLVVALINTIAWFLAPKKGGNTTVFRSTFILALSMMYLMWAITYLAQLHPLVVPRRSDLRPEFVE</sequence>
<dbReference type="AlphaFoldDB" id="A0A1E5RZ81"/>
<keyword evidence="11" id="KW-1185">Reference proteome</keyword>
<reference evidence="11" key="1">
    <citation type="journal article" date="2016" name="Genome Announc.">
        <title>Genome sequences of three species of Hanseniaspora isolated from spontaneous wine fermentations.</title>
        <authorList>
            <person name="Sternes P.R."/>
            <person name="Lee D."/>
            <person name="Kutyna D.R."/>
            <person name="Borneman A.R."/>
        </authorList>
    </citation>
    <scope>NUCLEOTIDE SEQUENCE [LARGE SCALE GENOMIC DNA]</scope>
    <source>
        <strain evidence="11">AWRI3579</strain>
    </source>
</reference>
<keyword evidence="3" id="KW-0813">Transport</keyword>
<organism evidence="10 11">
    <name type="scientific">Hanseniaspora osmophila</name>
    <dbReference type="NCBI Taxonomy" id="56408"/>
    <lineage>
        <taxon>Eukaryota</taxon>
        <taxon>Fungi</taxon>
        <taxon>Dikarya</taxon>
        <taxon>Ascomycota</taxon>
        <taxon>Saccharomycotina</taxon>
        <taxon>Saccharomycetes</taxon>
        <taxon>Saccharomycodales</taxon>
        <taxon>Saccharomycodaceae</taxon>
        <taxon>Hanseniaspora</taxon>
    </lineage>
</organism>
<dbReference type="Proteomes" id="UP000095728">
    <property type="component" value="Unassembled WGS sequence"/>
</dbReference>
<evidence type="ECO:0000313" key="10">
    <source>
        <dbReference type="EMBL" id="OEJ92282.1"/>
    </source>
</evidence>
<evidence type="ECO:0000313" key="11">
    <source>
        <dbReference type="Proteomes" id="UP000095728"/>
    </source>
</evidence>
<dbReference type="PANTHER" id="PTHR12263">
    <property type="entry name" value="VACUOLAR ATP SYNTHASE SUBUNIT H"/>
    <property type="match status" value="1"/>
</dbReference>
<dbReference type="STRING" id="56408.A0A1E5RZ81"/>
<name>A0A1E5RZ81_9ASCO</name>
<dbReference type="PANTHER" id="PTHR12263:SF0">
    <property type="entry name" value="V-TYPE PROTON ATPASE SUBUNIT"/>
    <property type="match status" value="1"/>
</dbReference>
<evidence type="ECO:0000256" key="9">
    <source>
        <dbReference type="SAM" id="Phobius"/>
    </source>
</evidence>
<dbReference type="GO" id="GO:0012505">
    <property type="term" value="C:endomembrane system"/>
    <property type="evidence" value="ECO:0007669"/>
    <property type="project" value="UniProtKB-SubCell"/>
</dbReference>
<dbReference type="GO" id="GO:0046961">
    <property type="term" value="F:proton-transporting ATPase activity, rotational mechanism"/>
    <property type="evidence" value="ECO:0007669"/>
    <property type="project" value="InterPro"/>
</dbReference>
<evidence type="ECO:0000256" key="5">
    <source>
        <dbReference type="ARBA" id="ARBA00022781"/>
    </source>
</evidence>
<keyword evidence="6 9" id="KW-1133">Transmembrane helix</keyword>
<dbReference type="Pfam" id="PF05493">
    <property type="entry name" value="ATP_synt_H"/>
    <property type="match status" value="1"/>
</dbReference>
<accession>A0A1E5RZ81</accession>
<dbReference type="InterPro" id="IPR008389">
    <property type="entry name" value="ATPase_V0-cplx_e1/e2_su"/>
</dbReference>
<comment type="similarity">
    <text evidence="2">Belongs to the V-ATPase e1/e2 subunit family.</text>
</comment>
<keyword evidence="8 9" id="KW-0472">Membrane</keyword>
<feature type="transmembrane region" description="Helical" evidence="9">
    <location>
        <begin position="38"/>
        <end position="57"/>
    </location>
</feature>
<feature type="transmembrane region" description="Helical" evidence="9">
    <location>
        <begin position="6"/>
        <end position="26"/>
    </location>
</feature>
<proteinExistence type="inferred from homology"/>
<evidence type="ECO:0000256" key="8">
    <source>
        <dbReference type="ARBA" id="ARBA00023136"/>
    </source>
</evidence>
<dbReference type="GO" id="GO:0007035">
    <property type="term" value="P:vacuolar acidification"/>
    <property type="evidence" value="ECO:0007669"/>
    <property type="project" value="TreeGrafter"/>
</dbReference>
<keyword evidence="4 9" id="KW-0812">Transmembrane</keyword>
<evidence type="ECO:0000256" key="1">
    <source>
        <dbReference type="ARBA" id="ARBA00004127"/>
    </source>
</evidence>
<evidence type="ECO:0000256" key="4">
    <source>
        <dbReference type="ARBA" id="ARBA00022692"/>
    </source>
</evidence>
<keyword evidence="7" id="KW-0406">Ion transport</keyword>
<comment type="subcellular location">
    <subcellularLocation>
        <location evidence="1">Endomembrane system</location>
        <topology evidence="1">Multi-pass membrane protein</topology>
    </subcellularLocation>
</comment>
<evidence type="ECO:0000256" key="7">
    <source>
        <dbReference type="ARBA" id="ARBA00023065"/>
    </source>
</evidence>
<evidence type="ECO:0000256" key="2">
    <source>
        <dbReference type="ARBA" id="ARBA00008328"/>
    </source>
</evidence>